<keyword evidence="3" id="KW-1185">Reference proteome</keyword>
<protein>
    <recommendedName>
        <fullName evidence="4">Transmembrane transcriptional regulator (Anti-sigma factor RsiW)</fullName>
    </recommendedName>
</protein>
<dbReference type="AlphaFoldDB" id="A0A1G8ZMC4"/>
<evidence type="ECO:0000256" key="1">
    <source>
        <dbReference type="SAM" id="Phobius"/>
    </source>
</evidence>
<proteinExistence type="predicted"/>
<keyword evidence="1" id="KW-0812">Transmembrane</keyword>
<evidence type="ECO:0000313" key="3">
    <source>
        <dbReference type="Proteomes" id="UP000198894"/>
    </source>
</evidence>
<dbReference type="Proteomes" id="UP000198894">
    <property type="component" value="Unassembled WGS sequence"/>
</dbReference>
<sequence length="260" mass="27567">MIRCEFADETLMAFADGELDDATAAAIEKAMQSDIASRVALFLETRVQAKEALGPVLDEPVPDRLSQSVQRMIDEARRRSVPSDASERAHVVAFRARDNRAMPRPQASWIMPLAASLVAVVFGCGGYFFGFASQNQPHGLEVAGQDSPLSEALGQVASGEEAVLAGSTDRIRAVATFRDGAGSLCREFEIDSANRSTVISVACHSNHGWAVNFAVVAPARDGGYAPASSSEALDSYLAATGAHEPLSREDEAAALRSLGQ</sequence>
<evidence type="ECO:0008006" key="4">
    <source>
        <dbReference type="Google" id="ProtNLM"/>
    </source>
</evidence>
<evidence type="ECO:0000313" key="2">
    <source>
        <dbReference type="EMBL" id="SDK16198.1"/>
    </source>
</evidence>
<dbReference type="EMBL" id="FNEE01000012">
    <property type="protein sequence ID" value="SDK16198.1"/>
    <property type="molecule type" value="Genomic_DNA"/>
</dbReference>
<keyword evidence="1" id="KW-0472">Membrane</keyword>
<name>A0A1G8ZMC4_9HYPH</name>
<accession>A0A1G8ZMC4</accession>
<feature type="transmembrane region" description="Helical" evidence="1">
    <location>
        <begin position="109"/>
        <end position="129"/>
    </location>
</feature>
<organism evidence="2 3">
    <name type="scientific">Mesorhizobium muleiense</name>
    <dbReference type="NCBI Taxonomy" id="1004279"/>
    <lineage>
        <taxon>Bacteria</taxon>
        <taxon>Pseudomonadati</taxon>
        <taxon>Pseudomonadota</taxon>
        <taxon>Alphaproteobacteria</taxon>
        <taxon>Hyphomicrobiales</taxon>
        <taxon>Phyllobacteriaceae</taxon>
        <taxon>Mesorhizobium</taxon>
    </lineage>
</organism>
<gene>
    <name evidence="2" type="ORF">SAMN05428953_11281</name>
</gene>
<reference evidence="3" key="1">
    <citation type="submission" date="2016-10" db="EMBL/GenBank/DDBJ databases">
        <authorList>
            <person name="Varghese N."/>
            <person name="Submissions S."/>
        </authorList>
    </citation>
    <scope>NUCLEOTIDE SEQUENCE [LARGE SCALE GENOMIC DNA]</scope>
    <source>
        <strain evidence="3">CGMCC 1.11022</strain>
    </source>
</reference>
<keyword evidence="1" id="KW-1133">Transmembrane helix</keyword>